<dbReference type="PANTHER" id="PTHR43252:SF7">
    <property type="entry name" value="TRANSCRIPTIONAL REGULATOR YQJI"/>
    <property type="match status" value="1"/>
</dbReference>
<geneLocation type="plasmid" evidence="3 4">
    <name>pBRH01</name>
</geneLocation>
<dbReference type="AlphaFoldDB" id="E5AV17"/>
<gene>
    <name evidence="3" type="ordered locus">RBRH_01823</name>
</gene>
<keyword evidence="3" id="KW-0614">Plasmid</keyword>
<dbReference type="InterPro" id="IPR036388">
    <property type="entry name" value="WH-like_DNA-bd_sf"/>
</dbReference>
<dbReference type="Proteomes" id="UP000007437">
    <property type="component" value="Plasmid pBRH01"/>
</dbReference>
<reference evidence="3 4" key="1">
    <citation type="journal article" date="2011" name="J. Bacteriol.">
        <title>Complete genome sequence of Burkholderia rhizoxinica, an endosymbiont of Rhizopus microsporus.</title>
        <authorList>
            <person name="Lackner G."/>
            <person name="Moebius N."/>
            <person name="Partida-Martinez L."/>
            <person name="Hertweck C."/>
        </authorList>
    </citation>
    <scope>NUCLEOTIDE SEQUENCE [LARGE SCALE GENOMIC DNA]</scope>
    <source>
        <strain evidence="4">DSM 19002 / CIP 109453 / HKI 454</strain>
        <plasmid evidence="3 4">pBRH01</plasmid>
    </source>
</reference>
<evidence type="ECO:0000256" key="1">
    <source>
        <dbReference type="SAM" id="MobiDB-lite"/>
    </source>
</evidence>
<feature type="domain" description="Transcription regulator PadR N-terminal" evidence="2">
    <location>
        <begin position="78"/>
        <end position="146"/>
    </location>
</feature>
<organism evidence="3 4">
    <name type="scientific">Mycetohabitans rhizoxinica (strain DSM 19002 / CIP 109453 / HKI 454)</name>
    <name type="common">Paraburkholderia rhizoxinica</name>
    <dbReference type="NCBI Taxonomy" id="882378"/>
    <lineage>
        <taxon>Bacteria</taxon>
        <taxon>Pseudomonadati</taxon>
        <taxon>Pseudomonadota</taxon>
        <taxon>Betaproteobacteria</taxon>
        <taxon>Burkholderiales</taxon>
        <taxon>Burkholderiaceae</taxon>
        <taxon>Mycetohabitans</taxon>
    </lineage>
</organism>
<dbReference type="InterPro" id="IPR036390">
    <property type="entry name" value="WH_DNA-bd_sf"/>
</dbReference>
<dbReference type="PANTHER" id="PTHR43252">
    <property type="entry name" value="TRANSCRIPTIONAL REGULATOR YQJI"/>
    <property type="match status" value="1"/>
</dbReference>
<dbReference type="KEGG" id="brh:RBRH_01823"/>
<evidence type="ECO:0000313" key="4">
    <source>
        <dbReference type="Proteomes" id="UP000007437"/>
    </source>
</evidence>
<sequence length="235" mass="26502">MEKAMRHFSLFRDGPRSPRSWDDCMPFAALRHAMGRHSHQRHGGSSPFWGGGGSGGFGDDENMSRGRKFSSDDLQLLLLALIAQQPSHGYELIKTLDARSNGYYSPSPGMVYPALTYLEELGYVTVQLEGNRKRYVLADPGRDYLDANRERADLLLAKLQHIGRKMEMIRRFFASGEGDDMSGGSAWLPEFNEARLALKQALYRRDNLPPDEQRRIAAILMRAVAEIEQKPEASQ</sequence>
<dbReference type="HOGENOM" id="CLU_063440_1_0_4"/>
<dbReference type="Pfam" id="PF03551">
    <property type="entry name" value="PadR"/>
    <property type="match status" value="1"/>
</dbReference>
<dbReference type="SUPFAM" id="SSF46785">
    <property type="entry name" value="Winged helix' DNA-binding domain"/>
    <property type="match status" value="1"/>
</dbReference>
<evidence type="ECO:0000313" key="3">
    <source>
        <dbReference type="EMBL" id="CBW76941.1"/>
    </source>
</evidence>
<dbReference type="eggNOG" id="COG1695">
    <property type="taxonomic scope" value="Bacteria"/>
</dbReference>
<feature type="region of interest" description="Disordered" evidence="1">
    <location>
        <begin position="36"/>
        <end position="64"/>
    </location>
</feature>
<evidence type="ECO:0000259" key="2">
    <source>
        <dbReference type="Pfam" id="PF03551"/>
    </source>
</evidence>
<dbReference type="Gene3D" id="1.10.10.10">
    <property type="entry name" value="Winged helix-like DNA-binding domain superfamily/Winged helix DNA-binding domain"/>
    <property type="match status" value="1"/>
</dbReference>
<dbReference type="InterPro" id="IPR005149">
    <property type="entry name" value="Tscrpt_reg_PadR_N"/>
</dbReference>
<dbReference type="EMBL" id="FR687360">
    <property type="protein sequence ID" value="CBW76941.1"/>
    <property type="molecule type" value="Genomic_DNA"/>
</dbReference>
<protein>
    <submittedName>
        <fullName evidence="3">Transcriptional regulator</fullName>
    </submittedName>
</protein>
<accession>E5AV17</accession>
<proteinExistence type="predicted"/>
<name>E5AV17_MYCRK</name>